<evidence type="ECO:0000256" key="4">
    <source>
        <dbReference type="ARBA" id="ARBA00023125"/>
    </source>
</evidence>
<dbReference type="SMART" id="SM00448">
    <property type="entry name" value="REC"/>
    <property type="match status" value="1"/>
</dbReference>
<evidence type="ECO:0000259" key="8">
    <source>
        <dbReference type="PROSITE" id="PS51832"/>
    </source>
</evidence>
<protein>
    <submittedName>
        <fullName evidence="9">Two-component system response regulator</fullName>
    </submittedName>
</protein>
<dbReference type="SUPFAM" id="SSF52172">
    <property type="entry name" value="CheY-like"/>
    <property type="match status" value="1"/>
</dbReference>
<feature type="domain" description="Response regulatory" evidence="7">
    <location>
        <begin position="6"/>
        <end position="122"/>
    </location>
</feature>
<dbReference type="PROSITE" id="PS51832">
    <property type="entry name" value="HD_GYP"/>
    <property type="match status" value="1"/>
</dbReference>
<keyword evidence="1 6" id="KW-0597">Phosphoprotein</keyword>
<organism evidence="9">
    <name type="scientific">Thermosulfidibacter takaii</name>
    <dbReference type="NCBI Taxonomy" id="412593"/>
    <lineage>
        <taxon>Bacteria</taxon>
        <taxon>Pseudomonadati</taxon>
        <taxon>Thermosulfidibacterota</taxon>
        <taxon>Thermosulfidibacteria</taxon>
        <taxon>Thermosulfidibacterales</taxon>
        <taxon>Thermosulfidibacteraceae</taxon>
    </lineage>
</organism>
<dbReference type="CDD" id="cd00077">
    <property type="entry name" value="HDc"/>
    <property type="match status" value="1"/>
</dbReference>
<dbReference type="FunFam" id="3.40.50.2300:FF:000001">
    <property type="entry name" value="DNA-binding response regulator PhoB"/>
    <property type="match status" value="1"/>
</dbReference>
<feature type="domain" description="HD-GYP" evidence="8">
    <location>
        <begin position="156"/>
        <end position="353"/>
    </location>
</feature>
<gene>
    <name evidence="9" type="ORF">ENF32_02310</name>
</gene>
<evidence type="ECO:0000256" key="6">
    <source>
        <dbReference type="PROSITE-ProRule" id="PRU00169"/>
    </source>
</evidence>
<proteinExistence type="predicted"/>
<accession>A0A7C0U5W6</accession>
<dbReference type="InterPro" id="IPR011006">
    <property type="entry name" value="CheY-like_superfamily"/>
</dbReference>
<evidence type="ECO:0000256" key="3">
    <source>
        <dbReference type="ARBA" id="ARBA00023015"/>
    </source>
</evidence>
<dbReference type="InterPro" id="IPR003607">
    <property type="entry name" value="HD/PDEase_dom"/>
</dbReference>
<evidence type="ECO:0000313" key="9">
    <source>
        <dbReference type="EMBL" id="HDD52888.1"/>
    </source>
</evidence>
<dbReference type="Proteomes" id="UP000885690">
    <property type="component" value="Unassembled WGS sequence"/>
</dbReference>
<dbReference type="AlphaFoldDB" id="A0A7C0U5W6"/>
<dbReference type="Gene3D" id="1.10.3210.10">
    <property type="entry name" value="Hypothetical protein af1432"/>
    <property type="match status" value="1"/>
</dbReference>
<feature type="modified residue" description="4-aspartylphosphate" evidence="6">
    <location>
        <position position="55"/>
    </location>
</feature>
<keyword evidence="3" id="KW-0805">Transcription regulation</keyword>
<dbReference type="EMBL" id="DQWS01000089">
    <property type="protein sequence ID" value="HDD52888.1"/>
    <property type="molecule type" value="Genomic_DNA"/>
</dbReference>
<dbReference type="PANTHER" id="PTHR45228">
    <property type="entry name" value="CYCLIC DI-GMP PHOSPHODIESTERASE TM_0186-RELATED"/>
    <property type="match status" value="1"/>
</dbReference>
<reference evidence="9" key="1">
    <citation type="journal article" date="2020" name="mSystems">
        <title>Genome- and Community-Level Interaction Insights into Carbon Utilization and Element Cycling Functions of Hydrothermarchaeota in Hydrothermal Sediment.</title>
        <authorList>
            <person name="Zhou Z."/>
            <person name="Liu Y."/>
            <person name="Xu W."/>
            <person name="Pan J."/>
            <person name="Luo Z.H."/>
            <person name="Li M."/>
        </authorList>
    </citation>
    <scope>NUCLEOTIDE SEQUENCE [LARGE SCALE GENOMIC DNA]</scope>
    <source>
        <strain evidence="9">HyVt-115</strain>
    </source>
</reference>
<keyword evidence="2" id="KW-0902">Two-component regulatory system</keyword>
<evidence type="ECO:0000256" key="5">
    <source>
        <dbReference type="ARBA" id="ARBA00023163"/>
    </source>
</evidence>
<sequence length="371" mass="42254">MEEPTKILVVDDDPVNLMLLETILQQLGYQVAKAVTGTEALEKAQTEKPSIILLDIMLPDISGFEVCKILKSKKELSTTPIVMVTALGDRESKLKGLEVGADEYLVKPIDRVELLLRVKNLLKVKAYNDYLEGIKDLLEREVNKRTQELQEAYKKLDNAYLEIIQRLGRAAEYRDDETGEHIQRMSRYCQILAREIGLSLEEQKEILYASPMHDVGKIGIPDSILLKQGPLTDEEFEIMKRHTIIGAEILSGSQHPVLKMAETMALTHHERWDGKGYPHGLQGEEIPIEGRICGLADFFDACTSHRIYRPAMNNREVLEVIKRESGRHFDPLIVEAFFDIFPEIQEIQKTFQDSRAKSTLKILESLKKGDE</sequence>
<keyword evidence="5" id="KW-0804">Transcription</keyword>
<dbReference type="SUPFAM" id="SSF109604">
    <property type="entry name" value="HD-domain/PDEase-like"/>
    <property type="match status" value="1"/>
</dbReference>
<evidence type="ECO:0000259" key="7">
    <source>
        <dbReference type="PROSITE" id="PS50110"/>
    </source>
</evidence>
<dbReference type="InterPro" id="IPR037522">
    <property type="entry name" value="HD_GYP_dom"/>
</dbReference>
<keyword evidence="4" id="KW-0238">DNA-binding</keyword>
<dbReference type="PROSITE" id="PS50110">
    <property type="entry name" value="RESPONSE_REGULATORY"/>
    <property type="match status" value="1"/>
</dbReference>
<dbReference type="Pfam" id="PF13487">
    <property type="entry name" value="HD_5"/>
    <property type="match status" value="1"/>
</dbReference>
<dbReference type="Pfam" id="PF00072">
    <property type="entry name" value="Response_reg"/>
    <property type="match status" value="1"/>
</dbReference>
<comment type="caution">
    <text evidence="9">The sequence shown here is derived from an EMBL/GenBank/DDBJ whole genome shotgun (WGS) entry which is preliminary data.</text>
</comment>
<dbReference type="GO" id="GO:0003677">
    <property type="term" value="F:DNA binding"/>
    <property type="evidence" value="ECO:0007669"/>
    <property type="project" value="UniProtKB-KW"/>
</dbReference>
<dbReference type="InterPro" id="IPR052020">
    <property type="entry name" value="Cyclic_di-GMP/3'3'-cGAMP_PDE"/>
</dbReference>
<evidence type="ECO:0000256" key="1">
    <source>
        <dbReference type="ARBA" id="ARBA00022553"/>
    </source>
</evidence>
<name>A0A7C0U5W6_9BACT</name>
<dbReference type="GO" id="GO:0000160">
    <property type="term" value="P:phosphorelay signal transduction system"/>
    <property type="evidence" value="ECO:0007669"/>
    <property type="project" value="UniProtKB-KW"/>
</dbReference>
<dbReference type="Gene3D" id="3.40.50.2300">
    <property type="match status" value="1"/>
</dbReference>
<dbReference type="InterPro" id="IPR001789">
    <property type="entry name" value="Sig_transdc_resp-reg_receiver"/>
</dbReference>
<evidence type="ECO:0000256" key="2">
    <source>
        <dbReference type="ARBA" id="ARBA00023012"/>
    </source>
</evidence>